<feature type="region of interest" description="Disordered" evidence="1">
    <location>
        <begin position="54"/>
        <end position="73"/>
    </location>
</feature>
<accession>A0A3M7QA08</accession>
<name>A0A3M7QA08_BRAPC</name>
<keyword evidence="3" id="KW-1185">Reference proteome</keyword>
<evidence type="ECO:0000256" key="1">
    <source>
        <dbReference type="SAM" id="MobiDB-lite"/>
    </source>
</evidence>
<evidence type="ECO:0000313" key="2">
    <source>
        <dbReference type="EMBL" id="RNA07785.1"/>
    </source>
</evidence>
<protein>
    <submittedName>
        <fullName evidence="2">Uncharacterized protein</fullName>
    </submittedName>
</protein>
<sequence>MMHPETDSSNTTSSENTEPSSEETYEVASRQTHPISPSECNKTGFVQLTVKNNRGENIIRADMRNKSTQSWSW</sequence>
<reference evidence="2 3" key="1">
    <citation type="journal article" date="2018" name="Sci. Rep.">
        <title>Genomic signatures of local adaptation to the degree of environmental predictability in rotifers.</title>
        <authorList>
            <person name="Franch-Gras L."/>
            <person name="Hahn C."/>
            <person name="Garcia-Roger E.M."/>
            <person name="Carmona M.J."/>
            <person name="Serra M."/>
            <person name="Gomez A."/>
        </authorList>
    </citation>
    <scope>NUCLEOTIDE SEQUENCE [LARGE SCALE GENOMIC DNA]</scope>
    <source>
        <strain evidence="2">HYR1</strain>
    </source>
</reference>
<feature type="compositionally biased region" description="Low complexity" evidence="1">
    <location>
        <begin position="7"/>
        <end position="19"/>
    </location>
</feature>
<dbReference type="Proteomes" id="UP000276133">
    <property type="component" value="Unassembled WGS sequence"/>
</dbReference>
<feature type="compositionally biased region" description="Basic and acidic residues" evidence="1">
    <location>
        <begin position="54"/>
        <end position="65"/>
    </location>
</feature>
<dbReference type="AlphaFoldDB" id="A0A3M7QA08"/>
<dbReference type="EMBL" id="REGN01006945">
    <property type="protein sequence ID" value="RNA07785.1"/>
    <property type="molecule type" value="Genomic_DNA"/>
</dbReference>
<comment type="caution">
    <text evidence="2">The sequence shown here is derived from an EMBL/GenBank/DDBJ whole genome shotgun (WGS) entry which is preliminary data.</text>
</comment>
<proteinExistence type="predicted"/>
<organism evidence="2 3">
    <name type="scientific">Brachionus plicatilis</name>
    <name type="common">Marine rotifer</name>
    <name type="synonym">Brachionus muelleri</name>
    <dbReference type="NCBI Taxonomy" id="10195"/>
    <lineage>
        <taxon>Eukaryota</taxon>
        <taxon>Metazoa</taxon>
        <taxon>Spiralia</taxon>
        <taxon>Gnathifera</taxon>
        <taxon>Rotifera</taxon>
        <taxon>Eurotatoria</taxon>
        <taxon>Monogononta</taxon>
        <taxon>Pseudotrocha</taxon>
        <taxon>Ploima</taxon>
        <taxon>Brachionidae</taxon>
        <taxon>Brachionus</taxon>
    </lineage>
</organism>
<gene>
    <name evidence="2" type="ORF">BpHYR1_034464</name>
</gene>
<feature type="region of interest" description="Disordered" evidence="1">
    <location>
        <begin position="1"/>
        <end position="44"/>
    </location>
</feature>
<evidence type="ECO:0000313" key="3">
    <source>
        <dbReference type="Proteomes" id="UP000276133"/>
    </source>
</evidence>
<feature type="compositionally biased region" description="Polar residues" evidence="1">
    <location>
        <begin position="29"/>
        <end position="44"/>
    </location>
</feature>